<dbReference type="InterPro" id="IPR047153">
    <property type="entry name" value="TRIM45/56/19-like"/>
</dbReference>
<dbReference type="RefSeq" id="XP_026736754.1">
    <property type="nucleotide sequence ID" value="XM_026880953.1"/>
</dbReference>
<dbReference type="AlphaFoldDB" id="A0A7E5W7Z8"/>
<feature type="compositionally biased region" description="Low complexity" evidence="7">
    <location>
        <begin position="670"/>
        <end position="679"/>
    </location>
</feature>
<dbReference type="Gene3D" id="3.30.40.10">
    <property type="entry name" value="Zinc/RING finger domain, C3HC4 (zinc finger)"/>
    <property type="match status" value="2"/>
</dbReference>
<keyword evidence="12" id="KW-1185">Reference proteome</keyword>
<feature type="compositionally biased region" description="Gly residues" evidence="7">
    <location>
        <begin position="58"/>
        <end position="70"/>
    </location>
</feature>
<dbReference type="PRINTS" id="PR00503">
    <property type="entry name" value="BROMODOMAIN"/>
</dbReference>
<dbReference type="InterPro" id="IPR019786">
    <property type="entry name" value="Zinc_finger_PHD-type_CS"/>
</dbReference>
<evidence type="ECO:0000259" key="11">
    <source>
        <dbReference type="PROSITE" id="PS50119"/>
    </source>
</evidence>
<dbReference type="InterPro" id="IPR036427">
    <property type="entry name" value="Bromodomain-like_sf"/>
</dbReference>
<feature type="compositionally biased region" description="Pro residues" evidence="7">
    <location>
        <begin position="602"/>
        <end position="612"/>
    </location>
</feature>
<dbReference type="CDD" id="cd19775">
    <property type="entry name" value="Bbox2_TIF1_C-VI"/>
    <property type="match status" value="1"/>
</dbReference>
<feature type="domain" description="RING-type" evidence="10">
    <location>
        <begin position="98"/>
        <end position="154"/>
    </location>
</feature>
<dbReference type="SUPFAM" id="SSF57850">
    <property type="entry name" value="RING/U-box"/>
    <property type="match status" value="1"/>
</dbReference>
<dbReference type="InParanoid" id="A0A7E5W7Z8"/>
<dbReference type="SMART" id="SM00249">
    <property type="entry name" value="PHD"/>
    <property type="match status" value="2"/>
</dbReference>
<dbReference type="PROSITE" id="PS50089">
    <property type="entry name" value="ZF_RING_2"/>
    <property type="match status" value="1"/>
</dbReference>
<feature type="compositionally biased region" description="Pro residues" evidence="7">
    <location>
        <begin position="471"/>
        <end position="482"/>
    </location>
</feature>
<dbReference type="InterPro" id="IPR001841">
    <property type="entry name" value="Znf_RING"/>
</dbReference>
<name>A0A7E5W7Z8_TRINI</name>
<dbReference type="Pfam" id="PF00643">
    <property type="entry name" value="zf-B_box"/>
    <property type="match status" value="2"/>
</dbReference>
<dbReference type="InterPro" id="IPR001487">
    <property type="entry name" value="Bromodomain"/>
</dbReference>
<dbReference type="GeneID" id="113500246"/>
<keyword evidence="4 6" id="KW-0103">Bromodomain</keyword>
<dbReference type="SUPFAM" id="SSF57903">
    <property type="entry name" value="FYVE/PHD zinc finger"/>
    <property type="match status" value="1"/>
</dbReference>
<dbReference type="PANTHER" id="PTHR25462">
    <property type="entry name" value="BONUS, ISOFORM C-RELATED"/>
    <property type="match status" value="1"/>
</dbReference>
<dbReference type="Proteomes" id="UP000322000">
    <property type="component" value="Chromosome 13"/>
</dbReference>
<dbReference type="InterPro" id="IPR001965">
    <property type="entry name" value="Znf_PHD"/>
</dbReference>
<evidence type="ECO:0000256" key="1">
    <source>
        <dbReference type="ARBA" id="ARBA00022723"/>
    </source>
</evidence>
<evidence type="ECO:0000256" key="7">
    <source>
        <dbReference type="SAM" id="MobiDB-lite"/>
    </source>
</evidence>
<dbReference type="PROSITE" id="PS50014">
    <property type="entry name" value="BROMODOMAIN_2"/>
    <property type="match status" value="1"/>
</dbReference>
<dbReference type="FunCoup" id="A0A7E5W7Z8">
    <property type="interactions" value="2085"/>
</dbReference>
<organism evidence="12 13">
    <name type="scientific">Trichoplusia ni</name>
    <name type="common">Cabbage looper</name>
    <dbReference type="NCBI Taxonomy" id="7111"/>
    <lineage>
        <taxon>Eukaryota</taxon>
        <taxon>Metazoa</taxon>
        <taxon>Ecdysozoa</taxon>
        <taxon>Arthropoda</taxon>
        <taxon>Hexapoda</taxon>
        <taxon>Insecta</taxon>
        <taxon>Pterygota</taxon>
        <taxon>Neoptera</taxon>
        <taxon>Endopterygota</taxon>
        <taxon>Lepidoptera</taxon>
        <taxon>Glossata</taxon>
        <taxon>Ditrysia</taxon>
        <taxon>Noctuoidea</taxon>
        <taxon>Noctuidae</taxon>
        <taxon>Plusiinae</taxon>
        <taxon>Trichoplusia</taxon>
    </lineage>
</organism>
<feature type="region of interest" description="Disordered" evidence="7">
    <location>
        <begin position="584"/>
        <end position="617"/>
    </location>
</feature>
<dbReference type="PROSITE" id="PS50119">
    <property type="entry name" value="ZF_BBOX"/>
    <property type="match status" value="2"/>
</dbReference>
<keyword evidence="1" id="KW-0479">Metal-binding</keyword>
<feature type="compositionally biased region" description="Low complexity" evidence="7">
    <location>
        <begin position="71"/>
        <end position="86"/>
    </location>
</feature>
<evidence type="ECO:0000256" key="2">
    <source>
        <dbReference type="ARBA" id="ARBA00022771"/>
    </source>
</evidence>
<reference evidence="13" key="1">
    <citation type="submission" date="2025-08" db="UniProtKB">
        <authorList>
            <consortium name="RefSeq"/>
        </authorList>
    </citation>
    <scope>IDENTIFICATION</scope>
</reference>
<dbReference type="InterPro" id="IPR019787">
    <property type="entry name" value="Znf_PHD-finger"/>
</dbReference>
<gene>
    <name evidence="13" type="primary">LOC113500246</name>
</gene>
<protein>
    <submittedName>
        <fullName evidence="13">E3 ubiquitin-protein ligase TRIM33</fullName>
    </submittedName>
</protein>
<dbReference type="SUPFAM" id="SSF57845">
    <property type="entry name" value="B-box zinc-binding domain"/>
    <property type="match status" value="1"/>
</dbReference>
<evidence type="ECO:0000256" key="3">
    <source>
        <dbReference type="ARBA" id="ARBA00022833"/>
    </source>
</evidence>
<dbReference type="PROSITE" id="PS01359">
    <property type="entry name" value="ZF_PHD_1"/>
    <property type="match status" value="1"/>
</dbReference>
<dbReference type="SUPFAM" id="SSF47370">
    <property type="entry name" value="Bromodomain"/>
    <property type="match status" value="1"/>
</dbReference>
<proteinExistence type="predicted"/>
<dbReference type="CDD" id="cd15541">
    <property type="entry name" value="PHD_TIF1_like"/>
    <property type="match status" value="1"/>
</dbReference>
<feature type="region of interest" description="Disordered" evidence="7">
    <location>
        <begin position="465"/>
        <end position="492"/>
    </location>
</feature>
<feature type="region of interest" description="Disordered" evidence="7">
    <location>
        <begin position="34"/>
        <end position="88"/>
    </location>
</feature>
<evidence type="ECO:0000259" key="8">
    <source>
        <dbReference type="PROSITE" id="PS50014"/>
    </source>
</evidence>
<dbReference type="SMART" id="SM00336">
    <property type="entry name" value="BBOX"/>
    <property type="match status" value="2"/>
</dbReference>
<dbReference type="GO" id="GO:0061630">
    <property type="term" value="F:ubiquitin protein ligase activity"/>
    <property type="evidence" value="ECO:0007669"/>
    <property type="project" value="TreeGrafter"/>
</dbReference>
<feature type="region of interest" description="Disordered" evidence="7">
    <location>
        <begin position="800"/>
        <end position="820"/>
    </location>
</feature>
<dbReference type="InterPro" id="IPR011011">
    <property type="entry name" value="Znf_FYVE_PHD"/>
</dbReference>
<dbReference type="PROSITE" id="PS50016">
    <property type="entry name" value="ZF_PHD_2"/>
    <property type="match status" value="1"/>
</dbReference>
<dbReference type="Gene3D" id="3.30.160.60">
    <property type="entry name" value="Classic Zinc Finger"/>
    <property type="match status" value="1"/>
</dbReference>
<dbReference type="GO" id="GO:0008270">
    <property type="term" value="F:zinc ion binding"/>
    <property type="evidence" value="ECO:0007669"/>
    <property type="project" value="UniProtKB-KW"/>
</dbReference>
<accession>A0A7E5W7Z8</accession>
<feature type="domain" description="PHD-type" evidence="9">
    <location>
        <begin position="824"/>
        <end position="873"/>
    </location>
</feature>
<dbReference type="OrthoDB" id="1870062at2759"/>
<dbReference type="PANTHER" id="PTHR25462:SF304">
    <property type="entry name" value="BONUS, ISOFORM C"/>
    <property type="match status" value="1"/>
</dbReference>
<feature type="compositionally biased region" description="Basic residues" evidence="7">
    <location>
        <begin position="584"/>
        <end position="598"/>
    </location>
</feature>
<dbReference type="InterPro" id="IPR000315">
    <property type="entry name" value="Znf_B-box"/>
</dbReference>
<dbReference type="CTD" id="44235"/>
<dbReference type="SMART" id="SM00297">
    <property type="entry name" value="BROMO"/>
    <property type="match status" value="1"/>
</dbReference>
<evidence type="ECO:0000256" key="5">
    <source>
        <dbReference type="PROSITE-ProRule" id="PRU00024"/>
    </source>
</evidence>
<evidence type="ECO:0000313" key="12">
    <source>
        <dbReference type="Proteomes" id="UP000322000"/>
    </source>
</evidence>
<dbReference type="Pfam" id="PF00439">
    <property type="entry name" value="Bromodomain"/>
    <property type="match status" value="1"/>
</dbReference>
<feature type="region of interest" description="Disordered" evidence="7">
    <location>
        <begin position="663"/>
        <end position="709"/>
    </location>
</feature>
<evidence type="ECO:0000313" key="13">
    <source>
        <dbReference type="RefSeq" id="XP_026736754.1"/>
    </source>
</evidence>
<feature type="domain" description="B box-type" evidence="11">
    <location>
        <begin position="248"/>
        <end position="285"/>
    </location>
</feature>
<dbReference type="InterPro" id="IPR013083">
    <property type="entry name" value="Znf_RING/FYVE/PHD"/>
</dbReference>
<dbReference type="SMART" id="SM00502">
    <property type="entry name" value="BBC"/>
    <property type="match status" value="1"/>
</dbReference>
<dbReference type="CDD" id="cd19805">
    <property type="entry name" value="Bbox1_TIF1"/>
    <property type="match status" value="1"/>
</dbReference>
<dbReference type="KEGG" id="tnl:113500246"/>
<evidence type="ECO:0000256" key="6">
    <source>
        <dbReference type="PROSITE-ProRule" id="PRU00035"/>
    </source>
</evidence>
<keyword evidence="3" id="KW-0862">Zinc</keyword>
<sequence>MENVNFHSGGEDIVIERDLMDLGPLLGVTIKEEVQDELPDPSLPPATARNARSTPDGGAEGGAVGAGSPGGAADAGKGSSADSLASPGARPPLSATRCVLCNTALALAEGTPKLMECLHSACEPCIKAKLDEKQASSRDFLGAERVTVTCPACRLQCQVANMIDQRFVIEKMAVEQAGSNGGVIGEQQCNSCEDTEPATSYCVDCAEFICDNCVHAHQRLKITKEHTIKSKEEAVAELQAAQGGATSAHDMFCAEHTQERLTLFCETCDRLTCRDCQLQHHRDHKYQFSTEMAAQARANISSLLSEVSYKRVLLGSAMKVIRDRQQLIADKKKSLVHEITQTVVKLTNAINTRGKQLVLRLNEVCDAKQRTLTEKKEALEQLAGITDHCVGFVGAALEGSDTAVLHAKRAVCAHLQRIKSRRADIPNPEIPVRIALALDKLPELLRVLAGIGAIVVDGKLDAGAAPAQGPYHPPAPPRPSPRPPRRRPPPWSRCSTWPCTRSVCLAAAPRGPSLPTNPTCDSCATLFHASDVGSLPGQCGRGVLYRFDKSGAFPQQSYAQAGAGGGYLPLAGLRARPTPLRHAHVTSTTHPHHLHGSWRARSPPPAAPPAPPGVSEMNLRGLLNAQSQRAAPRALPPALPAHPAQLAMQHAYHQMMGAYSPGGYGGSAGPTGRRSGGPRTPSPAPPPAYHQHQQLQHPQPPQQHQPAAKWHIPQQGLANGGFEASAASTLSGGQDFKITLGRSNRAPAALASVTSTNPKTPSPSLAGGVPGELDKVCAASVQDLMATIAKLDSNGVQVVAEPEPASPAPPVHSSTDAAPGDPNEDWCAVCMDGGELMCCDRCPKVFHQYCHIPTIDKLPDETETWQCLLCVNFAELAPEPEAAGGLGPRARRLVERLTLELYCQYEASLPFREPVSPDNAHYHAKIPQPMCLDMIRMKLQPRSPQRYTHVAQFVADARLLFRNAYRYNPVDSSIYKDAKRLEEFFDAQLAKFLPEYVYWSGEGEPPAKRPRAH</sequence>
<dbReference type="Pfam" id="PF00628">
    <property type="entry name" value="PHD"/>
    <property type="match status" value="1"/>
</dbReference>
<evidence type="ECO:0000259" key="10">
    <source>
        <dbReference type="PROSITE" id="PS50089"/>
    </source>
</evidence>
<keyword evidence="2 5" id="KW-0863">Zinc-finger</keyword>
<evidence type="ECO:0000256" key="4">
    <source>
        <dbReference type="ARBA" id="ARBA00023117"/>
    </source>
</evidence>
<dbReference type="Gene3D" id="1.20.920.10">
    <property type="entry name" value="Bromodomain-like"/>
    <property type="match status" value="1"/>
</dbReference>
<feature type="domain" description="Bromo" evidence="8">
    <location>
        <begin position="903"/>
        <end position="975"/>
    </location>
</feature>
<evidence type="ECO:0000259" key="9">
    <source>
        <dbReference type="PROSITE" id="PS50016"/>
    </source>
</evidence>
<dbReference type="InterPro" id="IPR003649">
    <property type="entry name" value="Bbox_C"/>
</dbReference>
<feature type="domain" description="B box-type" evidence="11">
    <location>
        <begin position="189"/>
        <end position="231"/>
    </location>
</feature>
<dbReference type="SMART" id="SM00184">
    <property type="entry name" value="RING"/>
    <property type="match status" value="2"/>
</dbReference>